<keyword evidence="5" id="KW-0378">Hydrolase</keyword>
<dbReference type="InterPro" id="IPR011055">
    <property type="entry name" value="Dup_hybrid_motif"/>
</dbReference>
<keyword evidence="11" id="KW-1185">Reference proteome</keyword>
<dbReference type="CDD" id="cd12797">
    <property type="entry name" value="M23_peptidase"/>
    <property type="match status" value="1"/>
</dbReference>
<evidence type="ECO:0000259" key="8">
    <source>
        <dbReference type="Pfam" id="PF01551"/>
    </source>
</evidence>
<evidence type="ECO:0000256" key="6">
    <source>
        <dbReference type="ARBA" id="ARBA00022833"/>
    </source>
</evidence>
<evidence type="ECO:0000259" key="9">
    <source>
        <dbReference type="Pfam" id="PF19425"/>
    </source>
</evidence>
<dbReference type="SUPFAM" id="SSF51261">
    <property type="entry name" value="Duplicated hybrid motif"/>
    <property type="match status" value="1"/>
</dbReference>
<keyword evidence="6" id="KW-0862">Zinc</keyword>
<evidence type="ECO:0000313" key="11">
    <source>
        <dbReference type="Proteomes" id="UP000005938"/>
    </source>
</evidence>
<feature type="domain" description="Csd3-like second N-terminal" evidence="9">
    <location>
        <begin position="152"/>
        <end position="274"/>
    </location>
</feature>
<protein>
    <submittedName>
        <fullName evidence="10">Metalloprotease yebA</fullName>
    </submittedName>
</protein>
<evidence type="ECO:0000313" key="10">
    <source>
        <dbReference type="EMBL" id="EID76676.1"/>
    </source>
</evidence>
<reference evidence="10 11" key="1">
    <citation type="journal article" date="2012" name="J. Bacteriol.">
        <title>Genome Sequence of the Halotolerant Bacterium Imtechella halotolerans K1T.</title>
        <authorList>
            <person name="Kumar S."/>
            <person name="Vikram S."/>
            <person name="Subramanian S."/>
            <person name="Raghava G.P."/>
            <person name="Pinnaka A.K."/>
        </authorList>
    </citation>
    <scope>NUCLEOTIDE SEQUENCE [LARGE SCALE GENOMIC DNA]</scope>
    <source>
        <strain evidence="10 11">K1</strain>
    </source>
</reference>
<evidence type="ECO:0000256" key="5">
    <source>
        <dbReference type="ARBA" id="ARBA00022801"/>
    </source>
</evidence>
<name>I0WJW0_9FLAO</name>
<dbReference type="Gene3D" id="3.10.450.350">
    <property type="match status" value="1"/>
</dbReference>
<gene>
    <name evidence="10" type="ORF">W5A_01595</name>
</gene>
<accession>I0WJW0</accession>
<sequence length="430" mass="49365">MFLILKKHNFMIKKILVAVGCCLTLLGCEKQQKQVQMVKEEVIKPIIEFGFNLNDFHVLRDTIKTGDTFGKILAMNNVDATQIFEISEKAKPTFDPRRLKVGDAYTILLSKDSLKKPNAFIYQPSKIDYIVVNMADSVHAYAKKKPVKIVEREASGIITKSLSESILEAGMDYMVAHKLSQIYDYTVDFFRLQQGDKFKIIYEERFIDDTLYVGMGKIKAAYFEHKNHPFYAFNYVTDSIKNKSSFYDEKANMMRRMFLKAPLDFFRISSRFSPRRFHPVQKVWKAHKGTDYAAPHGTPIRATANGTIVKAGYTAGNGNYVKIRHNGTYETQYLHMSKILVKVGQYVAQGEEIGRVGSTGLATGPHVCYRFWKNGVQVDPLTHVMPASEPMNESMKGSYLEYVKPLKYRLDNIPYSEYTNQEEEQYITQL</sequence>
<evidence type="ECO:0000256" key="1">
    <source>
        <dbReference type="ARBA" id="ARBA00001947"/>
    </source>
</evidence>
<dbReference type="PANTHER" id="PTHR21666">
    <property type="entry name" value="PEPTIDASE-RELATED"/>
    <property type="match status" value="1"/>
</dbReference>
<evidence type="ECO:0000256" key="3">
    <source>
        <dbReference type="ARBA" id="ARBA00022670"/>
    </source>
</evidence>
<dbReference type="Gene3D" id="2.70.70.10">
    <property type="entry name" value="Glucose Permease (Domain IIA)"/>
    <property type="match status" value="1"/>
</dbReference>
<keyword evidence="4" id="KW-0479">Metal-binding</keyword>
<dbReference type="InterPro" id="IPR045834">
    <property type="entry name" value="Csd3_N2"/>
</dbReference>
<dbReference type="PROSITE" id="PS51257">
    <property type="entry name" value="PROKAR_LIPOPROTEIN"/>
    <property type="match status" value="1"/>
</dbReference>
<dbReference type="PANTHER" id="PTHR21666:SF288">
    <property type="entry name" value="CELL DIVISION PROTEIN YTFB"/>
    <property type="match status" value="1"/>
</dbReference>
<dbReference type="InterPro" id="IPR050570">
    <property type="entry name" value="Cell_wall_metabolism_enzyme"/>
</dbReference>
<keyword evidence="7 10" id="KW-0482">Metalloprotease</keyword>
<dbReference type="GO" id="GO:0006508">
    <property type="term" value="P:proteolysis"/>
    <property type="evidence" value="ECO:0007669"/>
    <property type="project" value="UniProtKB-KW"/>
</dbReference>
<dbReference type="Proteomes" id="UP000005938">
    <property type="component" value="Unassembled WGS sequence"/>
</dbReference>
<organism evidence="10 11">
    <name type="scientific">Imtechella halotolerans K1</name>
    <dbReference type="NCBI Taxonomy" id="946077"/>
    <lineage>
        <taxon>Bacteria</taxon>
        <taxon>Pseudomonadati</taxon>
        <taxon>Bacteroidota</taxon>
        <taxon>Flavobacteriia</taxon>
        <taxon>Flavobacteriales</taxon>
        <taxon>Flavobacteriaceae</taxon>
        <taxon>Imtechella</taxon>
    </lineage>
</organism>
<proteinExistence type="predicted"/>
<dbReference type="EMBL" id="AJJU01000002">
    <property type="protein sequence ID" value="EID76676.1"/>
    <property type="molecule type" value="Genomic_DNA"/>
</dbReference>
<dbReference type="GO" id="GO:0046872">
    <property type="term" value="F:metal ion binding"/>
    <property type="evidence" value="ECO:0007669"/>
    <property type="project" value="UniProtKB-KW"/>
</dbReference>
<evidence type="ECO:0000256" key="4">
    <source>
        <dbReference type="ARBA" id="ARBA00022723"/>
    </source>
</evidence>
<evidence type="ECO:0000256" key="7">
    <source>
        <dbReference type="ARBA" id="ARBA00023049"/>
    </source>
</evidence>
<dbReference type="GO" id="GO:0030313">
    <property type="term" value="C:cell envelope"/>
    <property type="evidence" value="ECO:0007669"/>
    <property type="project" value="UniProtKB-SubCell"/>
</dbReference>
<evidence type="ECO:0000256" key="2">
    <source>
        <dbReference type="ARBA" id="ARBA00004196"/>
    </source>
</evidence>
<comment type="subcellular location">
    <subcellularLocation>
        <location evidence="2">Cell envelope</location>
    </subcellularLocation>
</comment>
<dbReference type="STRING" id="946077.W5A_01595"/>
<feature type="domain" description="M23ase beta-sheet core" evidence="8">
    <location>
        <begin position="286"/>
        <end position="380"/>
    </location>
</feature>
<dbReference type="PATRIC" id="fig|946077.3.peg.328"/>
<dbReference type="MEROPS" id="M23.014"/>
<dbReference type="Pfam" id="PF19425">
    <property type="entry name" value="Csd3_N2"/>
    <property type="match status" value="1"/>
</dbReference>
<dbReference type="GO" id="GO:0004222">
    <property type="term" value="F:metalloendopeptidase activity"/>
    <property type="evidence" value="ECO:0007669"/>
    <property type="project" value="TreeGrafter"/>
</dbReference>
<keyword evidence="3 10" id="KW-0645">Protease</keyword>
<dbReference type="InterPro" id="IPR016047">
    <property type="entry name" value="M23ase_b-sheet_dom"/>
</dbReference>
<comment type="cofactor">
    <cofactor evidence="1">
        <name>Zn(2+)</name>
        <dbReference type="ChEBI" id="CHEBI:29105"/>
    </cofactor>
</comment>
<dbReference type="Pfam" id="PF01551">
    <property type="entry name" value="Peptidase_M23"/>
    <property type="match status" value="1"/>
</dbReference>
<dbReference type="eggNOG" id="COG0739">
    <property type="taxonomic scope" value="Bacteria"/>
</dbReference>
<dbReference type="AlphaFoldDB" id="I0WJW0"/>
<comment type="caution">
    <text evidence="10">The sequence shown here is derived from an EMBL/GenBank/DDBJ whole genome shotgun (WGS) entry which is preliminary data.</text>
</comment>